<reference evidence="3" key="1">
    <citation type="submission" date="2021-03" db="EMBL/GenBank/DDBJ databases">
        <title>Plesiomonas shigelloides zfcc0051, isolated from zebrafish feces.</title>
        <authorList>
            <person name="Vanderhoek Z."/>
            <person name="Gaulke C."/>
        </authorList>
    </citation>
    <scope>NUCLEOTIDE SEQUENCE</scope>
    <source>
        <strain evidence="3">Zfcc0051</strain>
    </source>
</reference>
<feature type="domain" description="CN hydrolase" evidence="2">
    <location>
        <begin position="5"/>
        <end position="238"/>
    </location>
</feature>
<proteinExistence type="predicted"/>
<dbReference type="EMBL" id="JAFNAA010000033">
    <property type="protein sequence ID" value="MBO1109801.1"/>
    <property type="molecule type" value="Genomic_DNA"/>
</dbReference>
<dbReference type="RefSeq" id="WP_207542752.1">
    <property type="nucleotide sequence ID" value="NZ_JAFNAA010000033.1"/>
</dbReference>
<dbReference type="PROSITE" id="PS50263">
    <property type="entry name" value="CN_HYDROLASE"/>
    <property type="match status" value="1"/>
</dbReference>
<dbReference type="InterPro" id="IPR050345">
    <property type="entry name" value="Aliph_Amidase/BUP"/>
</dbReference>
<name>A0A8I1W9J3_PLESH</name>
<dbReference type="SUPFAM" id="SSF56317">
    <property type="entry name" value="Carbon-nitrogen hydrolase"/>
    <property type="match status" value="1"/>
</dbReference>
<comment type="caution">
    <text evidence="3">The sequence shown here is derived from an EMBL/GenBank/DDBJ whole genome shotgun (WGS) entry which is preliminary data.</text>
</comment>
<dbReference type="AlphaFoldDB" id="A0A8I1W9J3"/>
<dbReference type="GO" id="GO:0050126">
    <property type="term" value="F:N-carbamoylputrescine amidase activity"/>
    <property type="evidence" value="ECO:0007669"/>
    <property type="project" value="TreeGrafter"/>
</dbReference>
<gene>
    <name evidence="3" type="ORF">J2R62_16615</name>
</gene>
<dbReference type="Gene3D" id="3.60.110.10">
    <property type="entry name" value="Carbon-nitrogen hydrolase"/>
    <property type="match status" value="1"/>
</dbReference>
<dbReference type="PANTHER" id="PTHR43674">
    <property type="entry name" value="NITRILASE C965.09-RELATED"/>
    <property type="match status" value="1"/>
</dbReference>
<dbReference type="InterPro" id="IPR003010">
    <property type="entry name" value="C-N_Hydrolase"/>
</dbReference>
<evidence type="ECO:0000259" key="2">
    <source>
        <dbReference type="PROSITE" id="PS50263"/>
    </source>
</evidence>
<accession>A0A8I1W9J3</accession>
<keyword evidence="1 3" id="KW-0378">Hydrolase</keyword>
<organism evidence="3 4">
    <name type="scientific">Plesiomonas shigelloides</name>
    <name type="common">Aeromonas shigelloides</name>
    <dbReference type="NCBI Taxonomy" id="703"/>
    <lineage>
        <taxon>Bacteria</taxon>
        <taxon>Pseudomonadati</taxon>
        <taxon>Pseudomonadota</taxon>
        <taxon>Gammaproteobacteria</taxon>
        <taxon>Enterobacterales</taxon>
        <taxon>Enterobacteriaceae</taxon>
        <taxon>Plesiomonas</taxon>
    </lineage>
</organism>
<protein>
    <submittedName>
        <fullName evidence="3">Carbon-nitrogen hydrolase family protein</fullName>
    </submittedName>
</protein>
<dbReference type="InterPro" id="IPR036526">
    <property type="entry name" value="C-N_Hydrolase_sf"/>
</dbReference>
<evidence type="ECO:0000313" key="3">
    <source>
        <dbReference type="EMBL" id="MBO1109801.1"/>
    </source>
</evidence>
<evidence type="ECO:0000256" key="1">
    <source>
        <dbReference type="ARBA" id="ARBA00022801"/>
    </source>
</evidence>
<dbReference type="Pfam" id="PF00795">
    <property type="entry name" value="CN_hydrolase"/>
    <property type="match status" value="1"/>
</dbReference>
<dbReference type="PANTHER" id="PTHR43674:SF2">
    <property type="entry name" value="BETA-UREIDOPROPIONASE"/>
    <property type="match status" value="1"/>
</dbReference>
<evidence type="ECO:0000313" key="4">
    <source>
        <dbReference type="Proteomes" id="UP000664658"/>
    </source>
</evidence>
<dbReference type="Proteomes" id="UP000664658">
    <property type="component" value="Unassembled WGS sequence"/>
</dbReference>
<dbReference type="GO" id="GO:0033388">
    <property type="term" value="P:putrescine biosynthetic process from arginine"/>
    <property type="evidence" value="ECO:0007669"/>
    <property type="project" value="TreeGrafter"/>
</dbReference>
<dbReference type="CDD" id="cd07197">
    <property type="entry name" value="nitrilase"/>
    <property type="match status" value="1"/>
</dbReference>
<sequence length="251" mass="26562">MNGSITIAIAQTNPIRGDIERNLAKHLGCISESASHGADVVVFPELSITGYEPDLLASLALSRSSSVVSELLNAAIRERVIIIAGIPLANDGRKPYIASLIVFPSGKKVFYRKQYLHETEDSFATAGSANFSFSCNGFTLYHGICADFSNEQHWKDASIAKADIYLSSALISKSGLEPDFELLSERAKKNSLNVVLANSVGVTGGRNAAGGSGAWNSDGHHALSASDDECIVLCRISNSGVSGEAINITKS</sequence>